<feature type="domain" description="Nas2 N-terminal" evidence="2">
    <location>
        <begin position="138"/>
        <end position="193"/>
    </location>
</feature>
<dbReference type="AlphaFoldDB" id="A0A7R9JBX4"/>
<reference evidence="3" key="1">
    <citation type="submission" date="2020-11" db="EMBL/GenBank/DDBJ databases">
        <authorList>
            <person name="Tran Van P."/>
        </authorList>
    </citation>
    <scope>NUCLEOTIDE SEQUENCE</scope>
</reference>
<dbReference type="InterPro" id="IPR035269">
    <property type="entry name" value="PSMD9"/>
</dbReference>
<feature type="compositionally biased region" description="Polar residues" evidence="1">
    <location>
        <begin position="1"/>
        <end position="11"/>
    </location>
</feature>
<accession>A0A7R9JBX4</accession>
<gene>
    <name evidence="3" type="ORF">TCMB3V08_LOCUS8912</name>
</gene>
<dbReference type="PANTHER" id="PTHR12651">
    <property type="entry name" value="26S PROTEASOME NON-ATPASE REGULATORY SUBUNIT 9"/>
    <property type="match status" value="1"/>
</dbReference>
<dbReference type="Pfam" id="PF18265">
    <property type="entry name" value="Nas2_N"/>
    <property type="match status" value="1"/>
</dbReference>
<evidence type="ECO:0000256" key="1">
    <source>
        <dbReference type="SAM" id="MobiDB-lite"/>
    </source>
</evidence>
<protein>
    <submittedName>
        <fullName evidence="3">(California timema) hypothetical protein</fullName>
    </submittedName>
</protein>
<feature type="region of interest" description="Disordered" evidence="1">
    <location>
        <begin position="1"/>
        <end position="20"/>
    </location>
</feature>
<dbReference type="InterPro" id="IPR040815">
    <property type="entry name" value="Nas2_N"/>
</dbReference>
<proteinExistence type="predicted"/>
<name>A0A7R9JBX4_TIMCA</name>
<dbReference type="GO" id="GO:0070682">
    <property type="term" value="P:proteasome regulatory particle assembly"/>
    <property type="evidence" value="ECO:0007669"/>
    <property type="project" value="InterPro"/>
</dbReference>
<dbReference type="EMBL" id="OE184124">
    <property type="protein sequence ID" value="CAD7576342.1"/>
    <property type="molecule type" value="Genomic_DNA"/>
</dbReference>
<dbReference type="Pfam" id="PF16037">
    <property type="entry name" value="DUF4790"/>
    <property type="match status" value="1"/>
</dbReference>
<dbReference type="InterPro" id="IPR032004">
    <property type="entry name" value="DUF4790"/>
</dbReference>
<dbReference type="GO" id="GO:0005634">
    <property type="term" value="C:nucleus"/>
    <property type="evidence" value="ECO:0007669"/>
    <property type="project" value="TreeGrafter"/>
</dbReference>
<dbReference type="Gene3D" id="6.10.140.1710">
    <property type="match status" value="1"/>
</dbReference>
<dbReference type="PANTHER" id="PTHR12651:SF1">
    <property type="entry name" value="26S PROTEASOME NON-ATPASE REGULATORY SUBUNIT 9"/>
    <property type="match status" value="1"/>
</dbReference>
<evidence type="ECO:0000313" key="3">
    <source>
        <dbReference type="EMBL" id="CAD7576342.1"/>
    </source>
</evidence>
<sequence length="222" mass="25551">MTYKNSLGSTSDKLKEDEVGKKTSANVYSSPFPELCRSDVSINPSYTNLVLPYPVICRLRTNAKQRSYTRQLKKELYDIELNQMKALDGIRIHRIFTKDLTVPNNLDPLTQEQRYKIETILDRDCSAAEDGEIKVRISNRVDMQESLVDSEGYPRQDIDVYQVRHARHKIICLLNDHKAIMKEIEEGMFSVFSQMDTGSSTGNIDRTRTHTEPIARVSMVHH</sequence>
<evidence type="ECO:0000259" key="2">
    <source>
        <dbReference type="Pfam" id="PF18265"/>
    </source>
</evidence>
<organism evidence="3">
    <name type="scientific">Timema californicum</name>
    <name type="common">California timema</name>
    <name type="synonym">Walking stick</name>
    <dbReference type="NCBI Taxonomy" id="61474"/>
    <lineage>
        <taxon>Eukaryota</taxon>
        <taxon>Metazoa</taxon>
        <taxon>Ecdysozoa</taxon>
        <taxon>Arthropoda</taxon>
        <taxon>Hexapoda</taxon>
        <taxon>Insecta</taxon>
        <taxon>Pterygota</taxon>
        <taxon>Neoptera</taxon>
        <taxon>Polyneoptera</taxon>
        <taxon>Phasmatodea</taxon>
        <taxon>Timematodea</taxon>
        <taxon>Timematoidea</taxon>
        <taxon>Timematidae</taxon>
        <taxon>Timema</taxon>
    </lineage>
</organism>
<dbReference type="GO" id="GO:0005737">
    <property type="term" value="C:cytoplasm"/>
    <property type="evidence" value="ECO:0007669"/>
    <property type="project" value="TreeGrafter"/>
</dbReference>